<comment type="caution">
    <text evidence="3">The sequence shown here is derived from an EMBL/GenBank/DDBJ whole genome shotgun (WGS) entry which is preliminary data.</text>
</comment>
<protein>
    <recommendedName>
        <fullName evidence="2">Nudix hydrolase domain-containing protein</fullName>
    </recommendedName>
</protein>
<dbReference type="PANTHER" id="PTHR43736:SF1">
    <property type="entry name" value="DIHYDRONEOPTERIN TRIPHOSPHATE DIPHOSPHATASE"/>
    <property type="match status" value="1"/>
</dbReference>
<evidence type="ECO:0000313" key="3">
    <source>
        <dbReference type="EMBL" id="GLQ15765.1"/>
    </source>
</evidence>
<dbReference type="Pfam" id="PF00293">
    <property type="entry name" value="NUDIX"/>
    <property type="match status" value="1"/>
</dbReference>
<name>A0ABQ5UKF1_9HYPH</name>
<gene>
    <name evidence="3" type="ORF">GCM10007879_00140</name>
</gene>
<evidence type="ECO:0000256" key="1">
    <source>
        <dbReference type="ARBA" id="ARBA00022801"/>
    </source>
</evidence>
<dbReference type="PANTHER" id="PTHR43736">
    <property type="entry name" value="ADP-RIBOSE PYROPHOSPHATASE"/>
    <property type="match status" value="1"/>
</dbReference>
<dbReference type="EMBL" id="BSNI01000001">
    <property type="protein sequence ID" value="GLQ15765.1"/>
    <property type="molecule type" value="Genomic_DNA"/>
</dbReference>
<dbReference type="InterPro" id="IPR015797">
    <property type="entry name" value="NUDIX_hydrolase-like_dom_sf"/>
</dbReference>
<feature type="domain" description="Nudix hydrolase" evidence="2">
    <location>
        <begin position="1"/>
        <end position="120"/>
    </location>
</feature>
<accession>A0ABQ5UKF1</accession>
<reference evidence="3" key="2">
    <citation type="submission" date="2023-01" db="EMBL/GenBank/DDBJ databases">
        <title>Draft genome sequence of Maritalea porphyrae strain NBRC 107169.</title>
        <authorList>
            <person name="Sun Q."/>
            <person name="Mori K."/>
        </authorList>
    </citation>
    <scope>NUCLEOTIDE SEQUENCE</scope>
    <source>
        <strain evidence="3">NBRC 107169</strain>
    </source>
</reference>
<dbReference type="Proteomes" id="UP001161405">
    <property type="component" value="Unassembled WGS sequence"/>
</dbReference>
<evidence type="ECO:0000259" key="2">
    <source>
        <dbReference type="PROSITE" id="PS51462"/>
    </source>
</evidence>
<dbReference type="PRINTS" id="PR00502">
    <property type="entry name" value="NUDIXFAMILY"/>
</dbReference>
<organism evidence="3 4">
    <name type="scientific">Maritalea porphyrae</name>
    <dbReference type="NCBI Taxonomy" id="880732"/>
    <lineage>
        <taxon>Bacteria</taxon>
        <taxon>Pseudomonadati</taxon>
        <taxon>Pseudomonadota</taxon>
        <taxon>Alphaproteobacteria</taxon>
        <taxon>Hyphomicrobiales</taxon>
        <taxon>Devosiaceae</taxon>
        <taxon>Maritalea</taxon>
    </lineage>
</organism>
<dbReference type="Gene3D" id="3.90.79.10">
    <property type="entry name" value="Nucleoside Triphosphate Pyrophosphohydrolase"/>
    <property type="match status" value="1"/>
</dbReference>
<dbReference type="InterPro" id="IPR000086">
    <property type="entry name" value="NUDIX_hydrolase_dom"/>
</dbReference>
<keyword evidence="1" id="KW-0378">Hydrolase</keyword>
<evidence type="ECO:0000313" key="4">
    <source>
        <dbReference type="Proteomes" id="UP001161405"/>
    </source>
</evidence>
<dbReference type="InterPro" id="IPR020476">
    <property type="entry name" value="Nudix_hydrolase"/>
</dbReference>
<keyword evidence="4" id="KW-1185">Reference proteome</keyword>
<dbReference type="PROSITE" id="PS51462">
    <property type="entry name" value="NUDIX"/>
    <property type="match status" value="1"/>
</dbReference>
<reference evidence="3" key="1">
    <citation type="journal article" date="2014" name="Int. J. Syst. Evol. Microbiol.">
        <title>Complete genome of a new Firmicutes species belonging to the dominant human colonic microbiota ('Ruminococcus bicirculans') reveals two chromosomes and a selective capacity to utilize plant glucans.</title>
        <authorList>
            <consortium name="NISC Comparative Sequencing Program"/>
            <person name="Wegmann U."/>
            <person name="Louis P."/>
            <person name="Goesmann A."/>
            <person name="Henrissat B."/>
            <person name="Duncan S.H."/>
            <person name="Flint H.J."/>
        </authorList>
    </citation>
    <scope>NUCLEOTIDE SEQUENCE</scope>
    <source>
        <strain evidence="3">NBRC 107169</strain>
    </source>
</reference>
<proteinExistence type="predicted"/>
<sequence>MLVDGKNVLLIKHTYTAGWMFPGGGVEVGDSALHTAKKELMEETGYRVLDRGQMLSVYHNLEASKRDHVALFVFKEFEQARQFSPNAEIAEMGWFPLDDLPQDTTDATRRRIGEYFGGIAIDERW</sequence>
<dbReference type="SUPFAM" id="SSF55811">
    <property type="entry name" value="Nudix"/>
    <property type="match status" value="1"/>
</dbReference>